<dbReference type="Ensembl" id="ENSOABT00000083213.1">
    <property type="protein sequence ID" value="ENSOABP00000070531.1"/>
    <property type="gene ID" value="ENSOABG00000038008.1"/>
</dbReference>
<dbReference type="PROSITE" id="PS50089">
    <property type="entry name" value="ZF_RING_2"/>
    <property type="match status" value="1"/>
</dbReference>
<proteinExistence type="predicted"/>
<dbReference type="InterPro" id="IPR017907">
    <property type="entry name" value="Znf_RING_CS"/>
</dbReference>
<dbReference type="Pfam" id="PF15227">
    <property type="entry name" value="zf-C3HC4_4"/>
    <property type="match status" value="1"/>
</dbReference>
<accession>A0AAZ1XQI3</accession>
<evidence type="ECO:0000256" key="1">
    <source>
        <dbReference type="ARBA" id="ARBA00022723"/>
    </source>
</evidence>
<dbReference type="GO" id="GO:0008270">
    <property type="term" value="F:zinc ion binding"/>
    <property type="evidence" value="ECO:0007669"/>
    <property type="project" value="UniProtKB-KW"/>
</dbReference>
<dbReference type="AlphaFoldDB" id="A0AAZ1XQI3"/>
<name>A0AAZ1XQI3_OREAU</name>
<dbReference type="SUPFAM" id="SSF57850">
    <property type="entry name" value="RING/U-box"/>
    <property type="match status" value="1"/>
</dbReference>
<protein>
    <recommendedName>
        <fullName evidence="5">RING-type domain-containing protein</fullName>
    </recommendedName>
</protein>
<evidence type="ECO:0000313" key="7">
    <source>
        <dbReference type="Proteomes" id="UP000472276"/>
    </source>
</evidence>
<reference evidence="6" key="3">
    <citation type="submission" date="2025-09" db="UniProtKB">
        <authorList>
            <consortium name="Ensembl"/>
        </authorList>
    </citation>
    <scope>IDENTIFICATION</scope>
</reference>
<dbReference type="PROSITE" id="PS00518">
    <property type="entry name" value="ZF_RING_1"/>
    <property type="match status" value="1"/>
</dbReference>
<dbReference type="Proteomes" id="UP000472276">
    <property type="component" value="Unassembled WGS sequence"/>
</dbReference>
<dbReference type="InterPro" id="IPR013083">
    <property type="entry name" value="Znf_RING/FYVE/PHD"/>
</dbReference>
<dbReference type="PANTHER" id="PTHR25465">
    <property type="entry name" value="B-BOX DOMAIN CONTAINING"/>
    <property type="match status" value="1"/>
</dbReference>
<evidence type="ECO:0000256" key="2">
    <source>
        <dbReference type="ARBA" id="ARBA00022771"/>
    </source>
</evidence>
<dbReference type="SMART" id="SM00184">
    <property type="entry name" value="RING"/>
    <property type="match status" value="1"/>
</dbReference>
<dbReference type="PANTHER" id="PTHR25465:SF75">
    <property type="entry name" value="E3 UBIQUITIN_ISG15 LIGASE TRIM25-RELATED"/>
    <property type="match status" value="1"/>
</dbReference>
<dbReference type="Gene3D" id="3.30.40.10">
    <property type="entry name" value="Zinc/RING finger domain, C3HC4 (zinc finger)"/>
    <property type="match status" value="1"/>
</dbReference>
<evidence type="ECO:0000256" key="3">
    <source>
        <dbReference type="ARBA" id="ARBA00022833"/>
    </source>
</evidence>
<reference evidence="6" key="2">
    <citation type="submission" date="2025-08" db="UniProtKB">
        <authorList>
            <consortium name="Ensembl"/>
        </authorList>
    </citation>
    <scope>IDENTIFICATION</scope>
</reference>
<keyword evidence="1" id="KW-0479">Metal-binding</keyword>
<keyword evidence="7" id="KW-1185">Reference proteome</keyword>
<sequence>MSHLDVLLIKKCVHRKRKRSGVCEEEQLSCCAVCQDVLKDPVSTSCGHWFCRQCISAYWDQLVSSEDSSCPQCGKRSKTRAGLQTANQSSCVQSKTEQLSADGLISKNLMEILTFLHNSTVVRWLAMLAHSKKVLSSIPPSGPSLSVWSLHVLPMFAWVLRLPPTVQRHSNAQPTKTGSFLCGATSVLRITLKWPHIY</sequence>
<reference evidence="7" key="1">
    <citation type="submission" date="2020-03" db="EMBL/GenBank/DDBJ databases">
        <title>Evolution of repeat sequences and sex chromosomes of tilapia species revealed by chromosome-level genomes.</title>
        <authorList>
            <person name="Xu L."/>
            <person name="Tao W."/>
            <person name="Wang D."/>
            <person name="Zhou Q."/>
        </authorList>
    </citation>
    <scope>NUCLEOTIDE SEQUENCE [LARGE SCALE GENOMIC DNA]</scope>
    <source>
        <strain evidence="7">Israel</strain>
    </source>
</reference>
<evidence type="ECO:0000259" key="5">
    <source>
        <dbReference type="PROSITE" id="PS50089"/>
    </source>
</evidence>
<keyword evidence="3" id="KW-0862">Zinc</keyword>
<feature type="domain" description="RING-type" evidence="5">
    <location>
        <begin position="31"/>
        <end position="73"/>
    </location>
</feature>
<keyword evidence="2 4" id="KW-0863">Zinc-finger</keyword>
<dbReference type="InterPro" id="IPR001841">
    <property type="entry name" value="Znf_RING"/>
</dbReference>
<evidence type="ECO:0000256" key="4">
    <source>
        <dbReference type="PROSITE-ProRule" id="PRU00175"/>
    </source>
</evidence>
<evidence type="ECO:0000313" key="6">
    <source>
        <dbReference type="Ensembl" id="ENSOABP00000070531.1"/>
    </source>
</evidence>
<dbReference type="InterPro" id="IPR051051">
    <property type="entry name" value="E3_ubiq-ligase_TRIM/RNF"/>
</dbReference>
<organism evidence="6 7">
    <name type="scientific">Oreochromis aureus</name>
    <name type="common">Israeli tilapia</name>
    <name type="synonym">Chromis aureus</name>
    <dbReference type="NCBI Taxonomy" id="47969"/>
    <lineage>
        <taxon>Eukaryota</taxon>
        <taxon>Metazoa</taxon>
        <taxon>Chordata</taxon>
        <taxon>Craniata</taxon>
        <taxon>Vertebrata</taxon>
        <taxon>Euteleostomi</taxon>
        <taxon>Actinopterygii</taxon>
        <taxon>Neopterygii</taxon>
        <taxon>Teleostei</taxon>
        <taxon>Neoteleostei</taxon>
        <taxon>Acanthomorphata</taxon>
        <taxon>Ovalentaria</taxon>
        <taxon>Cichlomorphae</taxon>
        <taxon>Cichliformes</taxon>
        <taxon>Cichlidae</taxon>
        <taxon>African cichlids</taxon>
        <taxon>Pseudocrenilabrinae</taxon>
        <taxon>Oreochromini</taxon>
        <taxon>Oreochromis</taxon>
    </lineage>
</organism>